<dbReference type="InterPro" id="IPR002110">
    <property type="entry name" value="Ankyrin_rpt"/>
</dbReference>
<dbReference type="PROSITE" id="PS50088">
    <property type="entry name" value="ANK_REPEAT"/>
    <property type="match status" value="1"/>
</dbReference>
<comment type="caution">
    <text evidence="3">The sequence shown here is derived from an EMBL/GenBank/DDBJ whole genome shotgun (WGS) entry which is preliminary data.</text>
</comment>
<feature type="region of interest" description="Disordered" evidence="2">
    <location>
        <begin position="126"/>
        <end position="157"/>
    </location>
</feature>
<dbReference type="Proteomes" id="UP001451303">
    <property type="component" value="Unassembled WGS sequence"/>
</dbReference>
<name>A0ABR3DB19_NEUIN</name>
<sequence length="405" mass="44137">MKCLIPAPVSCVAGRRWEAKLKRAWPLQAGVKRILRPLDSIRSVGITSHLSKPQRPQPFFSKSLRFCKNFQLGITTPLYARCFNQVRNTKSLPHFLSKILPPPNPRHKMSLCKACSEPLYLEVDPDYDLDQDSNASDNGMDQDHDNGGPSSSSAHPQQIPDDLLLPCNCHYHWQCLMDLSSSVALSLRCPSCNIYLPTNSSSSSSSSSGFAGSSNPVPVSATNPVLPTSQGLAILTQYHNEGGVQSSLDILPALTEEAYLSSNPSARPARAMHTMAAEGDFAGIIELLTDVAASDDEETTITPSQLLTFRDPLNEGKTALHLAVENGREGVFWLLLWLGSGLPTEVFPAEVVEVANEVGVGERRAEVGAEEDVRWVRDERGRSVKEVCGEVGGRWAAMVVEGLFD</sequence>
<accession>A0ABR3DB19</accession>
<evidence type="ECO:0008006" key="5">
    <source>
        <dbReference type="Google" id="ProtNLM"/>
    </source>
</evidence>
<proteinExistence type="predicted"/>
<evidence type="ECO:0000313" key="3">
    <source>
        <dbReference type="EMBL" id="KAL0469891.1"/>
    </source>
</evidence>
<gene>
    <name evidence="3" type="ORF">QR685DRAFT_598239</name>
</gene>
<keyword evidence="4" id="KW-1185">Reference proteome</keyword>
<reference evidence="3 4" key="1">
    <citation type="submission" date="2023-09" db="EMBL/GenBank/DDBJ databases">
        <title>Multi-omics analysis of a traditional fermented food reveals byproduct-associated fungal strains for waste-to-food upcycling.</title>
        <authorList>
            <consortium name="Lawrence Berkeley National Laboratory"/>
            <person name="Rekdal V.M."/>
            <person name="Villalobos-Escobedo J.M."/>
            <person name="Rodriguez-Valeron N."/>
            <person name="Garcia M.O."/>
            <person name="Vasquez D.P."/>
            <person name="Damayanti I."/>
            <person name="Sorensen P.M."/>
            <person name="Baidoo E.E."/>
            <person name="De Carvalho A.C."/>
            <person name="Riley R."/>
            <person name="Lipzen A."/>
            <person name="He G."/>
            <person name="Yan M."/>
            <person name="Haridas S."/>
            <person name="Daum C."/>
            <person name="Yoshinaga Y."/>
            <person name="Ng V."/>
            <person name="Grigoriev I.V."/>
            <person name="Munk R."/>
            <person name="Nuraida L."/>
            <person name="Wijaya C.H."/>
            <person name="Morales P.-C."/>
            <person name="Keasling J.D."/>
        </authorList>
    </citation>
    <scope>NUCLEOTIDE SEQUENCE [LARGE SCALE GENOMIC DNA]</scope>
    <source>
        <strain evidence="3 4">FGSC 2613</strain>
    </source>
</reference>
<organism evidence="3 4">
    <name type="scientific">Neurospora intermedia</name>
    <dbReference type="NCBI Taxonomy" id="5142"/>
    <lineage>
        <taxon>Eukaryota</taxon>
        <taxon>Fungi</taxon>
        <taxon>Dikarya</taxon>
        <taxon>Ascomycota</taxon>
        <taxon>Pezizomycotina</taxon>
        <taxon>Sordariomycetes</taxon>
        <taxon>Sordariomycetidae</taxon>
        <taxon>Sordariales</taxon>
        <taxon>Sordariaceae</taxon>
        <taxon>Neurospora</taxon>
    </lineage>
</organism>
<protein>
    <recommendedName>
        <fullName evidence="5">RING-type domain-containing protein</fullName>
    </recommendedName>
</protein>
<keyword evidence="1" id="KW-0040">ANK repeat</keyword>
<evidence type="ECO:0000256" key="2">
    <source>
        <dbReference type="SAM" id="MobiDB-lite"/>
    </source>
</evidence>
<evidence type="ECO:0000313" key="4">
    <source>
        <dbReference type="Proteomes" id="UP001451303"/>
    </source>
</evidence>
<dbReference type="EMBL" id="JAVLET010000005">
    <property type="protein sequence ID" value="KAL0469891.1"/>
    <property type="molecule type" value="Genomic_DNA"/>
</dbReference>
<feature type="repeat" description="ANK" evidence="1">
    <location>
        <begin position="315"/>
        <end position="340"/>
    </location>
</feature>
<dbReference type="PROSITE" id="PS50297">
    <property type="entry name" value="ANK_REP_REGION"/>
    <property type="match status" value="1"/>
</dbReference>
<evidence type="ECO:0000256" key="1">
    <source>
        <dbReference type="PROSITE-ProRule" id="PRU00023"/>
    </source>
</evidence>